<dbReference type="Proteomes" id="UP000886595">
    <property type="component" value="Unassembled WGS sequence"/>
</dbReference>
<dbReference type="OrthoDB" id="5372507at2759"/>
<feature type="region of interest" description="Disordered" evidence="1">
    <location>
        <begin position="38"/>
        <end position="87"/>
    </location>
</feature>
<evidence type="ECO:0000313" key="2">
    <source>
        <dbReference type="EMBL" id="KAG2330383.1"/>
    </source>
</evidence>
<protein>
    <submittedName>
        <fullName evidence="2">Uncharacterized protein</fullName>
    </submittedName>
</protein>
<sequence>MSDITGDVEQVKGGSDAARISEVKAWLTSQFESAGKQVPNFESLQSRHRSRQVSGRNNRRQRYSSKLVSSTGRETHERLSRKRKYCS</sequence>
<dbReference type="AlphaFoldDB" id="A0A8X8BDG9"/>
<reference evidence="2 3" key="1">
    <citation type="submission" date="2020-02" db="EMBL/GenBank/DDBJ databases">
        <authorList>
            <person name="Ma Q."/>
            <person name="Huang Y."/>
            <person name="Song X."/>
            <person name="Pei D."/>
        </authorList>
    </citation>
    <scope>NUCLEOTIDE SEQUENCE [LARGE SCALE GENOMIC DNA]</scope>
    <source>
        <strain evidence="2">Sxm20200214</strain>
        <tissue evidence="2">Leaf</tissue>
    </source>
</reference>
<dbReference type="EMBL" id="JAAMPC010000001">
    <property type="protein sequence ID" value="KAG2330383.1"/>
    <property type="molecule type" value="Genomic_DNA"/>
</dbReference>
<proteinExistence type="predicted"/>
<feature type="compositionally biased region" description="Basic residues" evidence="1">
    <location>
        <begin position="46"/>
        <end position="63"/>
    </location>
</feature>
<evidence type="ECO:0000313" key="3">
    <source>
        <dbReference type="Proteomes" id="UP000886595"/>
    </source>
</evidence>
<keyword evidence="3" id="KW-1185">Reference proteome</keyword>
<comment type="caution">
    <text evidence="2">The sequence shown here is derived from an EMBL/GenBank/DDBJ whole genome shotgun (WGS) entry which is preliminary data.</text>
</comment>
<evidence type="ECO:0000256" key="1">
    <source>
        <dbReference type="SAM" id="MobiDB-lite"/>
    </source>
</evidence>
<name>A0A8X8BDG9_BRACI</name>
<gene>
    <name evidence="2" type="ORF">Bca52824_001563</name>
</gene>
<organism evidence="2 3">
    <name type="scientific">Brassica carinata</name>
    <name type="common">Ethiopian mustard</name>
    <name type="synonym">Abyssinian cabbage</name>
    <dbReference type="NCBI Taxonomy" id="52824"/>
    <lineage>
        <taxon>Eukaryota</taxon>
        <taxon>Viridiplantae</taxon>
        <taxon>Streptophyta</taxon>
        <taxon>Embryophyta</taxon>
        <taxon>Tracheophyta</taxon>
        <taxon>Spermatophyta</taxon>
        <taxon>Magnoliopsida</taxon>
        <taxon>eudicotyledons</taxon>
        <taxon>Gunneridae</taxon>
        <taxon>Pentapetalae</taxon>
        <taxon>rosids</taxon>
        <taxon>malvids</taxon>
        <taxon>Brassicales</taxon>
        <taxon>Brassicaceae</taxon>
        <taxon>Brassiceae</taxon>
        <taxon>Brassica</taxon>
    </lineage>
</organism>
<accession>A0A8X8BDG9</accession>